<feature type="domain" description="RPGR-interacting protein 1 first C2" evidence="3">
    <location>
        <begin position="41"/>
        <end position="151"/>
    </location>
</feature>
<keyword evidence="2" id="KW-0812">Transmembrane</keyword>
<evidence type="ECO:0000259" key="3">
    <source>
        <dbReference type="Pfam" id="PF11618"/>
    </source>
</evidence>
<dbReference type="InterPro" id="IPR035892">
    <property type="entry name" value="C2_domain_sf"/>
</dbReference>
<gene>
    <name evidence="4" type="primary">HaOG209728</name>
    <name evidence="4" type="ORF">B5X24_HaOG209728</name>
</gene>
<evidence type="ECO:0000313" key="4">
    <source>
        <dbReference type="EMBL" id="PZC73296.1"/>
    </source>
</evidence>
<evidence type="ECO:0000313" key="5">
    <source>
        <dbReference type="Proteomes" id="UP000249218"/>
    </source>
</evidence>
<dbReference type="Pfam" id="PF11618">
    <property type="entry name" value="C2-C2_1"/>
    <property type="match status" value="1"/>
</dbReference>
<sequence>SRRESESVHSQTSEVDPSRPIALRRGVATSSIGDVYVPKCLFTLHIGTVVLSDEAVLNSRDKTLVLTWKFYDQNIAMTRMRAGRVVLFDFSTEYDIKITDDFLHYMKHEEMPIVICELDKEDQPFASCALPLRDALLHTNRRADMSLALVAGPQMLQARAAEGAAADALDARDEMGVIDLWCMLRADAKMLSGINLAIAQPSVPEPESKAYHVRNSRVMPQILDDDHNDLDLNLVKSTPATTLEPTVKNYGSSIVEYARSSNLWSNRAKPAPAPAPAYATAPAPAPAPAYTSSPAPNYASSPAPNYASSPAPNYASSPAPNYASSHTPNYVPSPVPNYAPTPAPARAPAPAPAAPVPVDAQTQTPSAPQTANKAEMMYDPSNYPPVRSRRLSCVSTVTASGQPVPFAPPAQPVFDKDDPEHDSGIIINEVQAKIKSPGDMRHALEQRSGQALNEMGRGIRKSEEDLTSQAQSSLGSLVSIPKYNRQGNSDRSTVMATRGIPKTLIYVALISSFYIPPLTNFPTYTYILSNVLYIYAHLCISLYIYYPYDYEGERLC</sequence>
<protein>
    <recommendedName>
        <fullName evidence="3">RPGR-interacting protein 1 first C2 domain-containing protein</fullName>
    </recommendedName>
</protein>
<feature type="non-terminal residue" evidence="4">
    <location>
        <position position="1"/>
    </location>
</feature>
<dbReference type="OrthoDB" id="2133912at2759"/>
<feature type="region of interest" description="Disordered" evidence="1">
    <location>
        <begin position="268"/>
        <end position="291"/>
    </location>
</feature>
<feature type="compositionally biased region" description="Pro residues" evidence="1">
    <location>
        <begin position="333"/>
        <end position="355"/>
    </location>
</feature>
<keyword evidence="2" id="KW-1133">Transmembrane helix</keyword>
<accession>A0A2W1BKD0</accession>
<dbReference type="Gene3D" id="2.60.40.150">
    <property type="entry name" value="C2 domain"/>
    <property type="match status" value="1"/>
</dbReference>
<proteinExistence type="predicted"/>
<name>A0A2W1BKD0_HELAM</name>
<keyword evidence="2" id="KW-0472">Membrane</keyword>
<keyword evidence="5" id="KW-1185">Reference proteome</keyword>
<feature type="region of interest" description="Disordered" evidence="1">
    <location>
        <begin position="333"/>
        <end position="378"/>
    </location>
</feature>
<dbReference type="Proteomes" id="UP000249218">
    <property type="component" value="Unassembled WGS sequence"/>
</dbReference>
<evidence type="ECO:0000256" key="2">
    <source>
        <dbReference type="SAM" id="Phobius"/>
    </source>
</evidence>
<feature type="compositionally biased region" description="Polar residues" evidence="1">
    <location>
        <begin position="360"/>
        <end position="372"/>
    </location>
</feature>
<reference evidence="4 5" key="1">
    <citation type="journal article" date="2017" name="BMC Biol.">
        <title>Genomic innovations, transcriptional plasticity and gene loss underlying the evolution and divergence of two highly polyphagous and invasive Helicoverpa pest species.</title>
        <authorList>
            <person name="Pearce S.L."/>
            <person name="Clarke D.F."/>
            <person name="East P.D."/>
            <person name="Elfekih S."/>
            <person name="Gordon K.H."/>
            <person name="Jermiin L.S."/>
            <person name="McGaughran A."/>
            <person name="Oakeshott J.G."/>
            <person name="Papanikolaou A."/>
            <person name="Perera O.P."/>
            <person name="Rane R.V."/>
            <person name="Richards S."/>
            <person name="Tay W.T."/>
            <person name="Walsh T.K."/>
            <person name="Anderson A."/>
            <person name="Anderson C.J."/>
            <person name="Asgari S."/>
            <person name="Board P.G."/>
            <person name="Bretschneider A."/>
            <person name="Campbell P.M."/>
            <person name="Chertemps T."/>
            <person name="Christeller J.T."/>
            <person name="Coppin C.W."/>
            <person name="Downes S.J."/>
            <person name="Duan G."/>
            <person name="Farnsworth C.A."/>
            <person name="Good R.T."/>
            <person name="Han L.B."/>
            <person name="Han Y.C."/>
            <person name="Hatje K."/>
            <person name="Horne I."/>
            <person name="Huang Y.P."/>
            <person name="Hughes D.S."/>
            <person name="Jacquin-Joly E."/>
            <person name="James W."/>
            <person name="Jhangiani S."/>
            <person name="Kollmar M."/>
            <person name="Kuwar S.S."/>
            <person name="Li S."/>
            <person name="Liu N.Y."/>
            <person name="Maibeche M.T."/>
            <person name="Miller J.R."/>
            <person name="Montagne N."/>
            <person name="Perry T."/>
            <person name="Qu J."/>
            <person name="Song S.V."/>
            <person name="Sutton G.G."/>
            <person name="Vogel H."/>
            <person name="Walenz B.P."/>
            <person name="Xu W."/>
            <person name="Zhang H.J."/>
            <person name="Zou Z."/>
            <person name="Batterham P."/>
            <person name="Edwards O.R."/>
            <person name="Feyereisen R."/>
            <person name="Gibbs R.A."/>
            <person name="Heckel D.G."/>
            <person name="McGrath A."/>
            <person name="Robin C."/>
            <person name="Scherer S.E."/>
            <person name="Worley K.C."/>
            <person name="Wu Y.D."/>
        </authorList>
    </citation>
    <scope>NUCLEOTIDE SEQUENCE [LARGE SCALE GENOMIC DNA]</scope>
    <source>
        <strain evidence="4">Harm_GR_Male_#8</strain>
        <tissue evidence="4">Whole organism</tissue>
    </source>
</reference>
<dbReference type="InterPro" id="IPR021656">
    <property type="entry name" value="C2-C2_1"/>
</dbReference>
<feature type="transmembrane region" description="Helical" evidence="2">
    <location>
        <begin position="524"/>
        <end position="546"/>
    </location>
</feature>
<dbReference type="EMBL" id="KZ150114">
    <property type="protein sequence ID" value="PZC73296.1"/>
    <property type="molecule type" value="Genomic_DNA"/>
</dbReference>
<dbReference type="AlphaFoldDB" id="A0A2W1BKD0"/>
<organism evidence="4 5">
    <name type="scientific">Helicoverpa armigera</name>
    <name type="common">Cotton bollworm</name>
    <name type="synonym">Heliothis armigera</name>
    <dbReference type="NCBI Taxonomy" id="29058"/>
    <lineage>
        <taxon>Eukaryota</taxon>
        <taxon>Metazoa</taxon>
        <taxon>Ecdysozoa</taxon>
        <taxon>Arthropoda</taxon>
        <taxon>Hexapoda</taxon>
        <taxon>Insecta</taxon>
        <taxon>Pterygota</taxon>
        <taxon>Neoptera</taxon>
        <taxon>Endopterygota</taxon>
        <taxon>Lepidoptera</taxon>
        <taxon>Glossata</taxon>
        <taxon>Ditrysia</taxon>
        <taxon>Noctuoidea</taxon>
        <taxon>Noctuidae</taxon>
        <taxon>Heliothinae</taxon>
        <taxon>Helicoverpa</taxon>
    </lineage>
</organism>
<evidence type="ECO:0000256" key="1">
    <source>
        <dbReference type="SAM" id="MobiDB-lite"/>
    </source>
</evidence>
<dbReference type="SUPFAM" id="SSF49562">
    <property type="entry name" value="C2 domain (Calcium/lipid-binding domain, CaLB)"/>
    <property type="match status" value="1"/>
</dbReference>
<feature type="compositionally biased region" description="Low complexity" evidence="1">
    <location>
        <begin position="276"/>
        <end position="291"/>
    </location>
</feature>